<evidence type="ECO:0000313" key="2">
    <source>
        <dbReference type="EMBL" id="MDW4826415.1"/>
    </source>
</evidence>
<reference evidence="1" key="2">
    <citation type="submission" date="2022-11" db="EMBL/GenBank/DDBJ databases">
        <title>Prophages regulate Shewanella fidelis motility and biofilm formation: implications for gut colonization dynamics in Ciona robusta.</title>
        <authorList>
            <person name="Natarajan O."/>
            <person name="Gibboney S.L."/>
            <person name="Young M.N."/>
            <person name="Lim S.J."/>
            <person name="Pluta N."/>
            <person name="Atkinson C.G.F."/>
            <person name="Leigh B.A."/>
            <person name="Liberti A."/>
            <person name="Kees E."/>
            <person name="Breitbart M."/>
            <person name="Gralnick J."/>
            <person name="Dishaw L.J."/>
        </authorList>
    </citation>
    <scope>NUCLEOTIDE SEQUENCE</scope>
    <source>
        <strain evidence="1">3313</strain>
    </source>
</reference>
<dbReference type="EMBL" id="JAPMLE010000001">
    <property type="protein sequence ID" value="MDR8522823.1"/>
    <property type="molecule type" value="Genomic_DNA"/>
</dbReference>
<keyword evidence="4" id="KW-1185">Reference proteome</keyword>
<gene>
    <name evidence="1" type="ORF">OS133_03895</name>
    <name evidence="2" type="ORF">OS134_20275</name>
</gene>
<dbReference type="EMBL" id="JAPMLD010000015">
    <property type="protein sequence ID" value="MDW4826415.1"/>
    <property type="molecule type" value="Genomic_DNA"/>
</dbReference>
<dbReference type="RefSeq" id="WP_310654061.1">
    <property type="nucleotide sequence ID" value="NZ_JAPMLA010000016.1"/>
</dbReference>
<comment type="caution">
    <text evidence="1">The sequence shown here is derived from an EMBL/GenBank/DDBJ whole genome shotgun (WGS) entry which is preliminary data.</text>
</comment>
<evidence type="ECO:0000313" key="1">
    <source>
        <dbReference type="EMBL" id="MDR8522823.1"/>
    </source>
</evidence>
<sequence>MKLPFILHIPSSPLSVELQLLSPLSDGRNALHWQHELSELRSEHDISLAEFYNDKEFVVAATTGQIYKGNVEGELTLFTSLQVMGIDGGKGWLDKTRQEFWYAITAPMDDEQGDRLYGWSLRDWSLIGEMQLPEYLDIQQLHRRSDGNFVFYHKRSRDLHKRSQGFWVINPVTAEAEYHALNSLPAAGRFKIRNMLALCPKRDLALLPFVDALPYKESDGELQLGFQLQLIDLNSFNTLWVKTLRWLGNDSEQMLDIDIRQTLKAYFAGEEVDDDELEDALEEWVDTLKGIRFSDNEDACWLCWRDGVLRKIYLSHRQQDHQLAAMSALVKPAQLNESADWPNPLNQVAFHQYGYHLQSLTEQQLAVINFDIKVVDISKVKPCDNEFAQLVVGYQDGKQAELAMSEVYRMAYTEEGLNVINIDYLALPECLLEGLQQMRQRTACLAKHVKGSRLEWLIEDLDGSKRTEAEFAAMVIELPTAAELMALMVEDLCDYGDACSLRSSQHKAALSDIVVALSECDIAHLPLVSRYLNTIDLGRFGDFHIQHTLPVIQQKYGQSLFYKLKYNKFIKSLPAQLT</sequence>
<accession>A0AAW8NI24</accession>
<dbReference type="Proteomes" id="UP001259340">
    <property type="component" value="Unassembled WGS sequence"/>
</dbReference>
<proteinExistence type="predicted"/>
<reference evidence="2 4" key="1">
    <citation type="journal article" date="2022" name="bioRxiv">
        <title>Prophages regulate Shewanella fidelis 3313 motility and biofilm formation: implications for gut colonization dynamics in Ciona robusta.</title>
        <authorList>
            <person name="Natarajan O."/>
            <person name="Gibboney S.L."/>
            <person name="Young M.N."/>
            <person name="Lim S.J."/>
            <person name="Pluta N."/>
            <person name="Atkinson C.G."/>
            <person name="Leigh B.A."/>
            <person name="Liberti A."/>
            <person name="Kees E.D."/>
            <person name="Breitbart M."/>
            <person name="Gralnick J.A."/>
            <person name="Dishaw L.J."/>
        </authorList>
    </citation>
    <scope>NUCLEOTIDE SEQUENCE [LARGE SCALE GENOMIC DNA]</scope>
    <source>
        <strain evidence="2 4">JG4066</strain>
    </source>
</reference>
<dbReference type="Proteomes" id="UP001271263">
    <property type="component" value="Unassembled WGS sequence"/>
</dbReference>
<evidence type="ECO:0000313" key="4">
    <source>
        <dbReference type="Proteomes" id="UP001271263"/>
    </source>
</evidence>
<evidence type="ECO:0000313" key="3">
    <source>
        <dbReference type="Proteomes" id="UP001259340"/>
    </source>
</evidence>
<protein>
    <submittedName>
        <fullName evidence="1">Uncharacterized protein</fullName>
    </submittedName>
</protein>
<organism evidence="1 3">
    <name type="scientific">Shewanella fidelis</name>
    <dbReference type="NCBI Taxonomy" id="173509"/>
    <lineage>
        <taxon>Bacteria</taxon>
        <taxon>Pseudomonadati</taxon>
        <taxon>Pseudomonadota</taxon>
        <taxon>Gammaproteobacteria</taxon>
        <taxon>Alteromonadales</taxon>
        <taxon>Shewanellaceae</taxon>
        <taxon>Shewanella</taxon>
    </lineage>
</organism>
<dbReference type="AlphaFoldDB" id="A0AAW8NI24"/>
<name>A0AAW8NI24_9GAMM</name>